<protein>
    <submittedName>
        <fullName evidence="5">Allophanate hydrolase subunit 1</fullName>
    </submittedName>
</protein>
<dbReference type="Gene3D" id="2.40.100.10">
    <property type="entry name" value="Cyclophilin-like"/>
    <property type="match status" value="1"/>
</dbReference>
<dbReference type="PANTHER" id="PTHR34698:SF2">
    <property type="entry name" value="5-OXOPROLINASE SUBUNIT B"/>
    <property type="match status" value="1"/>
</dbReference>
<comment type="caution">
    <text evidence="5">The sequence shown here is derived from an EMBL/GenBank/DDBJ whole genome shotgun (WGS) entry which is preliminary data.</text>
</comment>
<sequence>MSSAPRELRADRPFRVLPYGPHASLLELDSLTEVEDLFAFLSDARAAGELGGVTELVPAGRTVMIEAEDPSARAAAVATCEQWVPGTADVRAGELHEIPVDYSGPDLDDVARQIGGSTSDVIRLHSEPTYRVAFMGFSPGFGYLTGLPEKLQLPRRDDPRDAVPPRSVAVAGEFSAVYPRTSPGGWNLIGHATVPLWDDDWPRPNRLAPGDEVRFVPQSEGKAHV</sequence>
<evidence type="ECO:0000256" key="2">
    <source>
        <dbReference type="ARBA" id="ARBA00022801"/>
    </source>
</evidence>
<dbReference type="InterPro" id="IPR029000">
    <property type="entry name" value="Cyclophilin-like_dom_sf"/>
</dbReference>
<dbReference type="Pfam" id="PF02682">
    <property type="entry name" value="CT_C_D"/>
    <property type="match status" value="1"/>
</dbReference>
<dbReference type="AlphaFoldDB" id="A0A921K0F5"/>
<evidence type="ECO:0000259" key="4">
    <source>
        <dbReference type="SMART" id="SM00796"/>
    </source>
</evidence>
<evidence type="ECO:0000256" key="1">
    <source>
        <dbReference type="ARBA" id="ARBA00022741"/>
    </source>
</evidence>
<evidence type="ECO:0000313" key="5">
    <source>
        <dbReference type="EMBL" id="HJE92061.1"/>
    </source>
</evidence>
<organism evidence="5 6">
    <name type="scientific">Dietzia timorensis</name>
    <dbReference type="NCBI Taxonomy" id="499555"/>
    <lineage>
        <taxon>Bacteria</taxon>
        <taxon>Bacillati</taxon>
        <taxon>Actinomycetota</taxon>
        <taxon>Actinomycetes</taxon>
        <taxon>Mycobacteriales</taxon>
        <taxon>Dietziaceae</taxon>
        <taxon>Dietzia</taxon>
    </lineage>
</organism>
<dbReference type="PANTHER" id="PTHR34698">
    <property type="entry name" value="5-OXOPROLINASE SUBUNIT B"/>
    <property type="match status" value="1"/>
</dbReference>
<dbReference type="SUPFAM" id="SSF50891">
    <property type="entry name" value="Cyclophilin-like"/>
    <property type="match status" value="1"/>
</dbReference>
<feature type="domain" description="Carboxyltransferase" evidence="4">
    <location>
        <begin position="14"/>
        <end position="207"/>
    </location>
</feature>
<dbReference type="InterPro" id="IPR003833">
    <property type="entry name" value="CT_C_D"/>
</dbReference>
<reference evidence="5" key="2">
    <citation type="submission" date="2021-09" db="EMBL/GenBank/DDBJ databases">
        <authorList>
            <person name="Gilroy R."/>
        </authorList>
    </citation>
    <scope>NUCLEOTIDE SEQUENCE</scope>
    <source>
        <strain evidence="5">ChiGjej1B1-18357</strain>
    </source>
</reference>
<dbReference type="GO" id="GO:0005524">
    <property type="term" value="F:ATP binding"/>
    <property type="evidence" value="ECO:0007669"/>
    <property type="project" value="UniProtKB-KW"/>
</dbReference>
<keyword evidence="3" id="KW-0067">ATP-binding</keyword>
<dbReference type="GO" id="GO:0016787">
    <property type="term" value="F:hydrolase activity"/>
    <property type="evidence" value="ECO:0007669"/>
    <property type="project" value="UniProtKB-KW"/>
</dbReference>
<dbReference type="Proteomes" id="UP000776650">
    <property type="component" value="Unassembled WGS sequence"/>
</dbReference>
<proteinExistence type="predicted"/>
<keyword evidence="1" id="KW-0547">Nucleotide-binding</keyword>
<name>A0A921K0F5_9ACTN</name>
<dbReference type="Gene3D" id="3.30.1360.40">
    <property type="match status" value="1"/>
</dbReference>
<dbReference type="EMBL" id="DYXM01000265">
    <property type="protein sequence ID" value="HJE92061.1"/>
    <property type="molecule type" value="Genomic_DNA"/>
</dbReference>
<evidence type="ECO:0000313" key="6">
    <source>
        <dbReference type="Proteomes" id="UP000776650"/>
    </source>
</evidence>
<dbReference type="SMART" id="SM00796">
    <property type="entry name" value="AHS1"/>
    <property type="match status" value="1"/>
</dbReference>
<keyword evidence="2 5" id="KW-0378">Hydrolase</keyword>
<evidence type="ECO:0000256" key="3">
    <source>
        <dbReference type="ARBA" id="ARBA00022840"/>
    </source>
</evidence>
<gene>
    <name evidence="5" type="ORF">K8V11_13755</name>
</gene>
<dbReference type="InterPro" id="IPR010016">
    <property type="entry name" value="PxpB"/>
</dbReference>
<dbReference type="RefSeq" id="WP_303915444.1">
    <property type="nucleotide sequence ID" value="NZ_DYXM01000265.1"/>
</dbReference>
<reference evidence="5" key="1">
    <citation type="journal article" date="2021" name="PeerJ">
        <title>Extensive microbial diversity within the chicken gut microbiome revealed by metagenomics and culture.</title>
        <authorList>
            <person name="Gilroy R."/>
            <person name="Ravi A."/>
            <person name="Getino M."/>
            <person name="Pursley I."/>
            <person name="Horton D.L."/>
            <person name="Alikhan N.F."/>
            <person name="Baker D."/>
            <person name="Gharbi K."/>
            <person name="Hall N."/>
            <person name="Watson M."/>
            <person name="Adriaenssens E.M."/>
            <person name="Foster-Nyarko E."/>
            <person name="Jarju S."/>
            <person name="Secka A."/>
            <person name="Antonio M."/>
            <person name="Oren A."/>
            <person name="Chaudhuri R.R."/>
            <person name="La Ragione R."/>
            <person name="Hildebrand F."/>
            <person name="Pallen M.J."/>
        </authorList>
    </citation>
    <scope>NUCLEOTIDE SEQUENCE</scope>
    <source>
        <strain evidence="5">ChiGjej1B1-18357</strain>
    </source>
</reference>
<accession>A0A921K0F5</accession>